<comment type="subcellular location">
    <subcellularLocation>
        <location evidence="1">Membrane</location>
        <topology evidence="1">Single-pass membrane protein</topology>
    </subcellularLocation>
</comment>
<evidence type="ECO:0000256" key="2">
    <source>
        <dbReference type="ARBA" id="ARBA00010265"/>
    </source>
</evidence>
<feature type="compositionally biased region" description="Basic and acidic residues" evidence="6">
    <location>
        <begin position="133"/>
        <end position="145"/>
    </location>
</feature>
<comment type="similarity">
    <text evidence="2">Belongs to the TrbI/VirB10 family.</text>
</comment>
<feature type="compositionally biased region" description="Polar residues" evidence="6">
    <location>
        <begin position="149"/>
        <end position="165"/>
    </location>
</feature>
<dbReference type="Pfam" id="PF03743">
    <property type="entry name" value="TrbI"/>
    <property type="match status" value="1"/>
</dbReference>
<evidence type="ECO:0000313" key="8">
    <source>
        <dbReference type="EMBL" id="QOZ70689.1"/>
    </source>
</evidence>
<feature type="compositionally biased region" description="Polar residues" evidence="6">
    <location>
        <begin position="1"/>
        <end position="20"/>
    </location>
</feature>
<evidence type="ECO:0000256" key="4">
    <source>
        <dbReference type="ARBA" id="ARBA00022989"/>
    </source>
</evidence>
<gene>
    <name evidence="8" type="ORF">WN72_33615</name>
</gene>
<organism evidence="8 9">
    <name type="scientific">Bradyrhizobium arachidis</name>
    <dbReference type="NCBI Taxonomy" id="858423"/>
    <lineage>
        <taxon>Bacteria</taxon>
        <taxon>Pseudomonadati</taxon>
        <taxon>Pseudomonadota</taxon>
        <taxon>Alphaproteobacteria</taxon>
        <taxon>Hyphomicrobiales</taxon>
        <taxon>Nitrobacteraceae</taxon>
        <taxon>Bradyrhizobium</taxon>
    </lineage>
</organism>
<reference evidence="8 9" key="1">
    <citation type="submission" date="2018-06" db="EMBL/GenBank/DDBJ databases">
        <title>Comparative genomics of Bradyrhizobium nodulating Arachidis hypogaea.</title>
        <authorList>
            <person name="Li Y."/>
        </authorList>
    </citation>
    <scope>NUCLEOTIDE SEQUENCE [LARGE SCALE GENOMIC DNA]</scope>
    <source>
        <strain evidence="8 9">CCBAU 051107</strain>
    </source>
</reference>
<dbReference type="InterPro" id="IPR005498">
    <property type="entry name" value="T4SS_VirB10/TraB/TrbI"/>
</dbReference>
<dbReference type="GO" id="GO:0016020">
    <property type="term" value="C:membrane"/>
    <property type="evidence" value="ECO:0007669"/>
    <property type="project" value="UniProtKB-SubCell"/>
</dbReference>
<feature type="transmembrane region" description="Helical" evidence="7">
    <location>
        <begin position="41"/>
        <end position="61"/>
    </location>
</feature>
<feature type="region of interest" description="Disordered" evidence="6">
    <location>
        <begin position="1"/>
        <end position="21"/>
    </location>
</feature>
<dbReference type="RefSeq" id="WP_092219924.1">
    <property type="nucleotide sequence ID" value="NZ_CP030050.1"/>
</dbReference>
<protein>
    <submittedName>
        <fullName evidence="8">Conjugal transfer protein TraI</fullName>
    </submittedName>
</protein>
<keyword evidence="3 7" id="KW-0812">Transmembrane</keyword>
<feature type="compositionally biased region" description="Low complexity" evidence="6">
    <location>
        <begin position="100"/>
        <end position="116"/>
    </location>
</feature>
<dbReference type="AlphaFoldDB" id="A0AAE7TJV2"/>
<evidence type="ECO:0000313" key="9">
    <source>
        <dbReference type="Proteomes" id="UP000594015"/>
    </source>
</evidence>
<proteinExistence type="inferred from homology"/>
<dbReference type="CDD" id="cd16429">
    <property type="entry name" value="VirB10"/>
    <property type="match status" value="1"/>
</dbReference>
<accession>A0AAE7TJV2</accession>
<name>A0AAE7TJV2_9BRAD</name>
<keyword evidence="4 7" id="KW-1133">Transmembrane helix</keyword>
<evidence type="ECO:0000256" key="6">
    <source>
        <dbReference type="SAM" id="MobiDB-lite"/>
    </source>
</evidence>
<dbReference type="EMBL" id="CP030050">
    <property type="protein sequence ID" value="QOZ70689.1"/>
    <property type="molecule type" value="Genomic_DNA"/>
</dbReference>
<evidence type="ECO:0000256" key="3">
    <source>
        <dbReference type="ARBA" id="ARBA00022692"/>
    </source>
</evidence>
<sequence length="405" mass="43822">MNARRQQGSQPRAEAQTSDELATEFRLRPEYPRVTRLSRKVLLAGSALGLIIVAGAVLWALQSNRTASFRPDELYSTEHRNIAESITALPRDYAGIPRQVPQLGPPLLGDLGRPILSAQGQFPTSAAGAPDQEQQRRDQEREAARVSRLFSSTNVRETSAASTQPPAGDRGLPPATRFDDDDGFGPNAQDRKLTFVNAPVDRRTTSPDRIAKAASPYAVQAGTVIPGALITGIRSDLPGQITAQVTENVYDTPTGRFLLIPQGARLIGTSDSQVTFGQSRVLLVWTRLIMPSGRSIVLERQPGADAAGYVGLQDEVDNRWGELFKAAALSTFLAVGTELGAGSDTNSDNSAIIQTLRRGAAGSLNQTGQQVVRRSLNIQPTLTVRPGFRVRVIVNRDLRLEPYRG</sequence>
<evidence type="ECO:0000256" key="1">
    <source>
        <dbReference type="ARBA" id="ARBA00004167"/>
    </source>
</evidence>
<feature type="region of interest" description="Disordered" evidence="6">
    <location>
        <begin position="100"/>
        <end position="190"/>
    </location>
</feature>
<keyword evidence="5 7" id="KW-0472">Membrane</keyword>
<dbReference type="InterPro" id="IPR042217">
    <property type="entry name" value="T4SS_VirB10/TrbI"/>
</dbReference>
<evidence type="ECO:0000256" key="7">
    <source>
        <dbReference type="SAM" id="Phobius"/>
    </source>
</evidence>
<dbReference type="Proteomes" id="UP000594015">
    <property type="component" value="Chromosome"/>
</dbReference>
<dbReference type="KEGG" id="barh:WN72_33615"/>
<evidence type="ECO:0000256" key="5">
    <source>
        <dbReference type="ARBA" id="ARBA00023136"/>
    </source>
</evidence>
<dbReference type="Gene3D" id="2.40.128.260">
    <property type="entry name" value="Type IV secretion system, VirB10/TraB/TrbI"/>
    <property type="match status" value="1"/>
</dbReference>